<sequence>MDAQVNPLVERIDAHERELVGDAEQIRAQMDELTARLRALDEEIGNLAVTRKTLLALPPAAPEPTEEPPVLPNHPAYQQILDAFAETPGPKRARDPCQVLDFPLTPKTIESTRHKLKGLVSLGVLTDTEPGLFAQRRP</sequence>
<feature type="coiled-coil region" evidence="1">
    <location>
        <begin position="16"/>
        <end position="50"/>
    </location>
</feature>
<gene>
    <name evidence="2" type="ORF">GCM10010521_48320</name>
</gene>
<reference evidence="3" key="1">
    <citation type="journal article" date="2019" name="Int. J. Syst. Evol. Microbiol.">
        <title>The Global Catalogue of Microorganisms (GCM) 10K type strain sequencing project: providing services to taxonomists for standard genome sequencing and annotation.</title>
        <authorList>
            <consortium name="The Broad Institute Genomics Platform"/>
            <consortium name="The Broad Institute Genome Sequencing Center for Infectious Disease"/>
            <person name="Wu L."/>
            <person name="Ma J."/>
        </authorList>
    </citation>
    <scope>NUCLEOTIDE SEQUENCE [LARGE SCALE GENOMIC DNA]</scope>
    <source>
        <strain evidence="3">JCM 11574</strain>
    </source>
</reference>
<proteinExistence type="predicted"/>
<name>A0ABP6NR43_9ACTN</name>
<evidence type="ECO:0000313" key="3">
    <source>
        <dbReference type="Proteomes" id="UP001500893"/>
    </source>
</evidence>
<evidence type="ECO:0000256" key="1">
    <source>
        <dbReference type="SAM" id="Coils"/>
    </source>
</evidence>
<accession>A0ABP6NR43</accession>
<dbReference type="EMBL" id="BAAAVM010000078">
    <property type="protein sequence ID" value="GAA3154818.1"/>
    <property type="molecule type" value="Genomic_DNA"/>
</dbReference>
<dbReference type="Proteomes" id="UP001500893">
    <property type="component" value="Unassembled WGS sequence"/>
</dbReference>
<protein>
    <submittedName>
        <fullName evidence="2">Uncharacterized protein</fullName>
    </submittedName>
</protein>
<organism evidence="2 3">
    <name type="scientific">Streptomyces rameus</name>
    <dbReference type="NCBI Taxonomy" id="68261"/>
    <lineage>
        <taxon>Bacteria</taxon>
        <taxon>Bacillati</taxon>
        <taxon>Actinomycetota</taxon>
        <taxon>Actinomycetes</taxon>
        <taxon>Kitasatosporales</taxon>
        <taxon>Streptomycetaceae</taxon>
        <taxon>Streptomyces</taxon>
    </lineage>
</organism>
<keyword evidence="3" id="KW-1185">Reference proteome</keyword>
<keyword evidence="1" id="KW-0175">Coiled coil</keyword>
<dbReference type="RefSeq" id="WP_345055595.1">
    <property type="nucleotide sequence ID" value="NZ_BAAAVM010000078.1"/>
</dbReference>
<comment type="caution">
    <text evidence="2">The sequence shown here is derived from an EMBL/GenBank/DDBJ whole genome shotgun (WGS) entry which is preliminary data.</text>
</comment>
<evidence type="ECO:0000313" key="2">
    <source>
        <dbReference type="EMBL" id="GAA3154818.1"/>
    </source>
</evidence>